<organism evidence="2 3">
    <name type="scientific">Tanacetum coccineum</name>
    <dbReference type="NCBI Taxonomy" id="301880"/>
    <lineage>
        <taxon>Eukaryota</taxon>
        <taxon>Viridiplantae</taxon>
        <taxon>Streptophyta</taxon>
        <taxon>Embryophyta</taxon>
        <taxon>Tracheophyta</taxon>
        <taxon>Spermatophyta</taxon>
        <taxon>Magnoliopsida</taxon>
        <taxon>eudicotyledons</taxon>
        <taxon>Gunneridae</taxon>
        <taxon>Pentapetalae</taxon>
        <taxon>asterids</taxon>
        <taxon>campanulids</taxon>
        <taxon>Asterales</taxon>
        <taxon>Asteraceae</taxon>
        <taxon>Asteroideae</taxon>
        <taxon>Anthemideae</taxon>
        <taxon>Anthemidinae</taxon>
        <taxon>Tanacetum</taxon>
    </lineage>
</organism>
<keyword evidence="3" id="KW-1185">Reference proteome</keyword>
<feature type="compositionally biased region" description="Low complexity" evidence="1">
    <location>
        <begin position="159"/>
        <end position="177"/>
    </location>
</feature>
<evidence type="ECO:0000256" key="1">
    <source>
        <dbReference type="SAM" id="MobiDB-lite"/>
    </source>
</evidence>
<feature type="region of interest" description="Disordered" evidence="1">
    <location>
        <begin position="144"/>
        <end position="182"/>
    </location>
</feature>
<evidence type="ECO:0000313" key="3">
    <source>
        <dbReference type="Proteomes" id="UP001151760"/>
    </source>
</evidence>
<name>A0ABQ4XU47_9ASTR</name>
<comment type="caution">
    <text evidence="2">The sequence shown here is derived from an EMBL/GenBank/DDBJ whole genome shotgun (WGS) entry which is preliminary data.</text>
</comment>
<reference evidence="2" key="1">
    <citation type="journal article" date="2022" name="Int. J. Mol. Sci.">
        <title>Draft Genome of Tanacetum Coccineum: Genomic Comparison of Closely Related Tanacetum-Family Plants.</title>
        <authorList>
            <person name="Yamashiro T."/>
            <person name="Shiraishi A."/>
            <person name="Nakayama K."/>
            <person name="Satake H."/>
        </authorList>
    </citation>
    <scope>NUCLEOTIDE SEQUENCE</scope>
</reference>
<reference evidence="2" key="2">
    <citation type="submission" date="2022-01" db="EMBL/GenBank/DDBJ databases">
        <authorList>
            <person name="Yamashiro T."/>
            <person name="Shiraishi A."/>
            <person name="Satake H."/>
            <person name="Nakayama K."/>
        </authorList>
    </citation>
    <scope>NUCLEOTIDE SEQUENCE</scope>
</reference>
<gene>
    <name evidence="2" type="ORF">Tco_0683505</name>
</gene>
<dbReference type="EMBL" id="BQNB010009827">
    <property type="protein sequence ID" value="GJS68940.1"/>
    <property type="molecule type" value="Genomic_DNA"/>
</dbReference>
<sequence length="197" mass="22469">MPIVKRKSFKSCVGKLCLAASAYYIWNERNSRLFKKSKRSVLEVVDCIMSSVRLKLLTCRFKKSKDAVMFSRVWELPLSNLKSVKSKKKQEWKPTGHVFTHFGYRWIPIRRTFIIDGNKCPLTRFTSTTVVLPKKPVSAKVVKKIPPSSKNLGKPNATNVSSSSKSKNVDSKISNNSEPKKLRDPMFPLLHLLPMSI</sequence>
<evidence type="ECO:0008006" key="4">
    <source>
        <dbReference type="Google" id="ProtNLM"/>
    </source>
</evidence>
<proteinExistence type="predicted"/>
<accession>A0ABQ4XU47</accession>
<protein>
    <recommendedName>
        <fullName evidence="4">Reverse transcriptase domain, Reverse transcriptase zinc-binding domain protein</fullName>
    </recommendedName>
</protein>
<dbReference type="Proteomes" id="UP001151760">
    <property type="component" value="Unassembled WGS sequence"/>
</dbReference>
<evidence type="ECO:0000313" key="2">
    <source>
        <dbReference type="EMBL" id="GJS68940.1"/>
    </source>
</evidence>